<dbReference type="EC" id="2.7.13.3" evidence="2"/>
<dbReference type="KEGG" id="taer:GT409_02930"/>
<dbReference type="EMBL" id="CP047593">
    <property type="protein sequence ID" value="QHI68448.1"/>
    <property type="molecule type" value="Genomic_DNA"/>
</dbReference>
<comment type="catalytic activity">
    <reaction evidence="1">
        <text>ATP + protein L-histidine = ADP + protein N-phospho-L-histidine.</text>
        <dbReference type="EC" id="2.7.13.3"/>
    </reaction>
</comment>
<dbReference type="InterPro" id="IPR036890">
    <property type="entry name" value="HATPase_C_sf"/>
</dbReference>
<organism evidence="7 8">
    <name type="scientific">Tichowtungia aerotolerans</name>
    <dbReference type="NCBI Taxonomy" id="2697043"/>
    <lineage>
        <taxon>Bacteria</taxon>
        <taxon>Pseudomonadati</taxon>
        <taxon>Kiritimatiellota</taxon>
        <taxon>Tichowtungiia</taxon>
        <taxon>Tichowtungiales</taxon>
        <taxon>Tichowtungiaceae</taxon>
        <taxon>Tichowtungia</taxon>
    </lineage>
</organism>
<dbReference type="Gene3D" id="3.30.565.10">
    <property type="entry name" value="Histidine kinase-like ATPase, C-terminal domain"/>
    <property type="match status" value="1"/>
</dbReference>
<evidence type="ECO:0000256" key="3">
    <source>
        <dbReference type="ARBA" id="ARBA00022679"/>
    </source>
</evidence>
<dbReference type="PANTHER" id="PTHR43711">
    <property type="entry name" value="TWO-COMPONENT HISTIDINE KINASE"/>
    <property type="match status" value="1"/>
</dbReference>
<accession>A0A6P1M8K5</accession>
<dbReference type="RefSeq" id="WP_160626778.1">
    <property type="nucleotide sequence ID" value="NZ_CP047593.1"/>
</dbReference>
<dbReference type="SUPFAM" id="SSF55874">
    <property type="entry name" value="ATPase domain of HSP90 chaperone/DNA topoisomerase II/histidine kinase"/>
    <property type="match status" value="1"/>
</dbReference>
<gene>
    <name evidence="7" type="ORF">GT409_02930</name>
</gene>
<dbReference type="Proteomes" id="UP000464954">
    <property type="component" value="Chromosome"/>
</dbReference>
<dbReference type="Pfam" id="PF02518">
    <property type="entry name" value="HATPase_c"/>
    <property type="match status" value="1"/>
</dbReference>
<name>A0A6P1M8K5_9BACT</name>
<dbReference type="InterPro" id="IPR005467">
    <property type="entry name" value="His_kinase_dom"/>
</dbReference>
<keyword evidence="5" id="KW-0902">Two-component regulatory system</keyword>
<reference evidence="7 8" key="1">
    <citation type="submission" date="2020-01" db="EMBL/GenBank/DDBJ databases">
        <title>Ponticoccus aerotolerans gen. nov., sp. nov., an anaerobic bacterium and proposal of Ponticoccusceae fam. nov., Ponticoccusles ord. nov. and Ponticoccuse classis nov. in the phylum Kiritimatiellaeota.</title>
        <authorList>
            <person name="Zhou L.Y."/>
            <person name="Du Z.J."/>
        </authorList>
    </citation>
    <scope>NUCLEOTIDE SEQUENCE [LARGE SCALE GENOMIC DNA]</scope>
    <source>
        <strain evidence="7 8">S-5007</strain>
    </source>
</reference>
<dbReference type="AlphaFoldDB" id="A0A6P1M8K5"/>
<keyword evidence="3" id="KW-0808">Transferase</keyword>
<dbReference type="InterPro" id="IPR050736">
    <property type="entry name" value="Sensor_HK_Regulatory"/>
</dbReference>
<evidence type="ECO:0000256" key="5">
    <source>
        <dbReference type="ARBA" id="ARBA00023012"/>
    </source>
</evidence>
<evidence type="ECO:0000256" key="2">
    <source>
        <dbReference type="ARBA" id="ARBA00012438"/>
    </source>
</evidence>
<evidence type="ECO:0000259" key="6">
    <source>
        <dbReference type="PROSITE" id="PS50109"/>
    </source>
</evidence>
<keyword evidence="8" id="KW-1185">Reference proteome</keyword>
<keyword evidence="4" id="KW-0418">Kinase</keyword>
<evidence type="ECO:0000313" key="8">
    <source>
        <dbReference type="Proteomes" id="UP000464954"/>
    </source>
</evidence>
<feature type="domain" description="Histidine kinase" evidence="6">
    <location>
        <begin position="184"/>
        <end position="395"/>
    </location>
</feature>
<protein>
    <recommendedName>
        <fullName evidence="2">histidine kinase</fullName>
        <ecNumber evidence="2">2.7.13.3</ecNumber>
    </recommendedName>
</protein>
<dbReference type="GO" id="GO:0004673">
    <property type="term" value="F:protein histidine kinase activity"/>
    <property type="evidence" value="ECO:0007669"/>
    <property type="project" value="UniProtKB-EC"/>
</dbReference>
<dbReference type="PANTHER" id="PTHR43711:SF1">
    <property type="entry name" value="HISTIDINE KINASE 1"/>
    <property type="match status" value="1"/>
</dbReference>
<dbReference type="PROSITE" id="PS50109">
    <property type="entry name" value="HIS_KIN"/>
    <property type="match status" value="1"/>
</dbReference>
<evidence type="ECO:0000313" key="7">
    <source>
        <dbReference type="EMBL" id="QHI68448.1"/>
    </source>
</evidence>
<evidence type="ECO:0000256" key="1">
    <source>
        <dbReference type="ARBA" id="ARBA00000085"/>
    </source>
</evidence>
<proteinExistence type="predicted"/>
<dbReference type="InterPro" id="IPR003594">
    <property type="entry name" value="HATPase_dom"/>
</dbReference>
<dbReference type="SMART" id="SM00387">
    <property type="entry name" value="HATPase_c"/>
    <property type="match status" value="1"/>
</dbReference>
<dbReference type="GO" id="GO:0000160">
    <property type="term" value="P:phosphorelay signal transduction system"/>
    <property type="evidence" value="ECO:0007669"/>
    <property type="project" value="UniProtKB-KW"/>
</dbReference>
<evidence type="ECO:0000256" key="4">
    <source>
        <dbReference type="ARBA" id="ARBA00022777"/>
    </source>
</evidence>
<sequence>MAIETEFAPAERAPGEEVERQYRMLAGLPFVREFLDAVPNMTIVLNGQRQIVFANNAFRTFAGVVDEVDDMVGARHGEVLDCSLLSFLGKRPGEAAGCIRSGLTDGGCGTTVFCRTCGAVRAILNSQGHHLPDVQECRMLCGEEGEPLDLRVWCHPVTVNDEVFTVFSVLDISDEKRRKVLERIFFHDVLNTAGGLKGLADLLIETGLSRTEMKDIASMLSESSQQLVEEIRAQQMLVAAEHGDLDVSVEEIHSLEIMCRIIRQFHSVGCAEGKELIVSADAEHFEFVSDPVLVRRVLINLTQNALEAIRPGGTVTLNCFTKEDRVCFSVHNSDVIPLEIQRQLFTRSFSTKGIGRGLGTYSIKLIAEKYLKGKVSFVSDEESGTLFTVCYPRRIEAFKKEKVLFEVTEDVCRNSLQ</sequence>